<evidence type="ECO:0000256" key="5">
    <source>
        <dbReference type="ARBA" id="ARBA00023163"/>
    </source>
</evidence>
<evidence type="ECO:0000313" key="10">
    <source>
        <dbReference type="EMBL" id="KAH6756474.1"/>
    </source>
</evidence>
<evidence type="ECO:0000313" key="11">
    <source>
        <dbReference type="Proteomes" id="UP001190926"/>
    </source>
</evidence>
<dbReference type="InterPro" id="IPR004827">
    <property type="entry name" value="bZIP"/>
</dbReference>
<dbReference type="CDD" id="cd14702">
    <property type="entry name" value="bZIP_plant_GBF1"/>
    <property type="match status" value="1"/>
</dbReference>
<keyword evidence="7" id="KW-0175">Coiled coil</keyword>
<dbReference type="InterPro" id="IPR044827">
    <property type="entry name" value="GBF-like"/>
</dbReference>
<evidence type="ECO:0000256" key="4">
    <source>
        <dbReference type="ARBA" id="ARBA00023125"/>
    </source>
</evidence>
<feature type="region of interest" description="Disordered" evidence="8">
    <location>
        <begin position="357"/>
        <end position="377"/>
    </location>
</feature>
<organism evidence="10 11">
    <name type="scientific">Perilla frutescens var. hirtella</name>
    <name type="common">Perilla citriodora</name>
    <name type="synonym">Perilla setoyensis</name>
    <dbReference type="NCBI Taxonomy" id="608512"/>
    <lineage>
        <taxon>Eukaryota</taxon>
        <taxon>Viridiplantae</taxon>
        <taxon>Streptophyta</taxon>
        <taxon>Embryophyta</taxon>
        <taxon>Tracheophyta</taxon>
        <taxon>Spermatophyta</taxon>
        <taxon>Magnoliopsida</taxon>
        <taxon>eudicotyledons</taxon>
        <taxon>Gunneridae</taxon>
        <taxon>Pentapetalae</taxon>
        <taxon>asterids</taxon>
        <taxon>lamiids</taxon>
        <taxon>Lamiales</taxon>
        <taxon>Lamiaceae</taxon>
        <taxon>Nepetoideae</taxon>
        <taxon>Elsholtzieae</taxon>
        <taxon>Perilla</taxon>
    </lineage>
</organism>
<keyword evidence="11" id="KW-1185">Reference proteome</keyword>
<proteinExistence type="inferred from homology"/>
<dbReference type="GO" id="GO:0005634">
    <property type="term" value="C:nucleus"/>
    <property type="evidence" value="ECO:0007669"/>
    <property type="project" value="UniProtKB-SubCell"/>
</dbReference>
<feature type="compositionally biased region" description="Basic and acidic residues" evidence="8">
    <location>
        <begin position="136"/>
        <end position="147"/>
    </location>
</feature>
<dbReference type="PANTHER" id="PTHR45967">
    <property type="entry name" value="G-BOX-BINDING FACTOR 3-RELATED"/>
    <property type="match status" value="1"/>
</dbReference>
<feature type="coiled-coil region" evidence="7">
    <location>
        <begin position="295"/>
        <end position="322"/>
    </location>
</feature>
<accession>A0AAD4IP44</accession>
<comment type="caution">
    <text evidence="10">The sequence shown here is derived from an EMBL/GenBank/DDBJ whole genome shotgun (WGS) entry which is preliminary data.</text>
</comment>
<comment type="subcellular location">
    <subcellularLocation>
        <location evidence="1">Nucleus</location>
    </subcellularLocation>
</comment>
<gene>
    <name evidence="10" type="ORF">C2S53_002475</name>
</gene>
<dbReference type="Gene3D" id="1.20.5.170">
    <property type="match status" value="1"/>
</dbReference>
<feature type="compositionally biased region" description="Basic and acidic residues" evidence="8">
    <location>
        <begin position="1"/>
        <end position="14"/>
    </location>
</feature>
<feature type="region of interest" description="Disordered" evidence="8">
    <location>
        <begin position="129"/>
        <end position="195"/>
    </location>
</feature>
<protein>
    <recommendedName>
        <fullName evidence="9">BZIP domain-containing protein</fullName>
    </recommendedName>
</protein>
<feature type="region of interest" description="Disordered" evidence="8">
    <location>
        <begin position="261"/>
        <end position="283"/>
    </location>
</feature>
<dbReference type="InterPro" id="IPR045314">
    <property type="entry name" value="bZIP_plant_GBF1"/>
</dbReference>
<feature type="region of interest" description="Disordered" evidence="8">
    <location>
        <begin position="1"/>
        <end position="25"/>
    </location>
</feature>
<evidence type="ECO:0000259" key="9">
    <source>
        <dbReference type="PROSITE" id="PS50217"/>
    </source>
</evidence>
<keyword evidence="4" id="KW-0238">DNA-binding</keyword>
<dbReference type="SMART" id="SM00338">
    <property type="entry name" value="BRLZ"/>
    <property type="match status" value="1"/>
</dbReference>
<dbReference type="PROSITE" id="PS50217">
    <property type="entry name" value="BZIP"/>
    <property type="match status" value="1"/>
</dbReference>
<dbReference type="GO" id="GO:0000976">
    <property type="term" value="F:transcription cis-regulatory region binding"/>
    <property type="evidence" value="ECO:0007669"/>
    <property type="project" value="UniProtKB-ARBA"/>
</dbReference>
<evidence type="ECO:0000256" key="2">
    <source>
        <dbReference type="ARBA" id="ARBA00007163"/>
    </source>
</evidence>
<feature type="compositionally biased region" description="Basic and acidic residues" evidence="8">
    <location>
        <begin position="181"/>
        <end position="190"/>
    </location>
</feature>
<name>A0AAD4IP44_PERFH</name>
<comment type="similarity">
    <text evidence="2">Belongs to the bZIP family.</text>
</comment>
<dbReference type="InterPro" id="IPR012900">
    <property type="entry name" value="MFMR"/>
</dbReference>
<dbReference type="Pfam" id="PF07777">
    <property type="entry name" value="MFMR"/>
    <property type="match status" value="1"/>
</dbReference>
<keyword evidence="3" id="KW-0805">Transcription regulation</keyword>
<feature type="domain" description="BZIP" evidence="9">
    <location>
        <begin position="256"/>
        <end position="319"/>
    </location>
</feature>
<reference evidence="10 11" key="1">
    <citation type="journal article" date="2021" name="Nat. Commun.">
        <title>Incipient diploidization of the medicinal plant Perilla within 10,000 years.</title>
        <authorList>
            <person name="Zhang Y."/>
            <person name="Shen Q."/>
            <person name="Leng L."/>
            <person name="Zhang D."/>
            <person name="Chen S."/>
            <person name="Shi Y."/>
            <person name="Ning Z."/>
            <person name="Chen S."/>
        </authorList>
    </citation>
    <scope>NUCLEOTIDE SEQUENCE [LARGE SCALE GENOMIC DNA]</scope>
    <source>
        <strain evidence="11">cv. PC099</strain>
    </source>
</reference>
<dbReference type="InterPro" id="IPR046347">
    <property type="entry name" value="bZIP_sf"/>
</dbReference>
<keyword evidence="6" id="KW-0539">Nucleus</keyword>
<dbReference type="SUPFAM" id="SSF57959">
    <property type="entry name" value="Leucine zipper domain"/>
    <property type="match status" value="1"/>
</dbReference>
<evidence type="ECO:0000256" key="8">
    <source>
        <dbReference type="SAM" id="MobiDB-lite"/>
    </source>
</evidence>
<keyword evidence="5" id="KW-0804">Transcription</keyword>
<dbReference type="EMBL" id="SDAM02029557">
    <property type="protein sequence ID" value="KAH6756474.1"/>
    <property type="molecule type" value="Genomic_DNA"/>
</dbReference>
<dbReference type="GO" id="GO:0003700">
    <property type="term" value="F:DNA-binding transcription factor activity"/>
    <property type="evidence" value="ECO:0007669"/>
    <property type="project" value="InterPro"/>
</dbReference>
<dbReference type="PANTHER" id="PTHR45967:SF1">
    <property type="entry name" value="G-BOX-BINDING FACTOR 3"/>
    <property type="match status" value="1"/>
</dbReference>
<dbReference type="Pfam" id="PF00170">
    <property type="entry name" value="bZIP_1"/>
    <property type="match status" value="1"/>
</dbReference>
<evidence type="ECO:0000256" key="1">
    <source>
        <dbReference type="ARBA" id="ARBA00004123"/>
    </source>
</evidence>
<evidence type="ECO:0000256" key="7">
    <source>
        <dbReference type="SAM" id="Coils"/>
    </source>
</evidence>
<dbReference type="PROSITE" id="PS00036">
    <property type="entry name" value="BZIP_BASIC"/>
    <property type="match status" value="1"/>
</dbReference>
<evidence type="ECO:0000256" key="6">
    <source>
        <dbReference type="ARBA" id="ARBA00023242"/>
    </source>
</evidence>
<dbReference type="AlphaFoldDB" id="A0AAD4IP44"/>
<dbReference type="Proteomes" id="UP001190926">
    <property type="component" value="Unassembled WGS sequence"/>
</dbReference>
<evidence type="ECO:0000256" key="3">
    <source>
        <dbReference type="ARBA" id="ARBA00023015"/>
    </source>
</evidence>
<sequence length="402" mass="44082">MGNIDEEKPSKPEKPSSPPKEQSTNHVYPDWAMMQAYYGPQFTVPPYLNSAVASPNIPPPYMWVPPQYMIPHYGASYPVFYSHEGVYGHSGVSMAGTSFSMDTPAESSGNTDGRVMKKSKDLQGLAVSMGNENADSGEHGTNRRLSESEETDDSSGGSNGVTAEAGQSGTKRCRAGSSKSAAKDDKDKKKGSAKVGRGYESIIEMSCPANTPAKTVENTSTVPKLKDPSVLNVKPIATYDPQTPISNEAWLENEQELKREKRKLSNRESARRSRLRRQAESEELATKVETLTIENMTLKSEMDKFMEICKKLELENATLMEKLNDARPGEVNSHKIDCVRQKPVDTVNLLARVISNGDGSTCTDRTNEDEDGDSYENRRPVATLHQLLDAIASPRKDLVAAG</sequence>